<dbReference type="InterPro" id="IPR003719">
    <property type="entry name" value="Phenazine_PhzF-like"/>
</dbReference>
<name>A0ABU8RFC9_9ACTN</name>
<dbReference type="NCBIfam" id="TIGR00654">
    <property type="entry name" value="PhzF_family"/>
    <property type="match status" value="1"/>
</dbReference>
<dbReference type="Gene3D" id="3.10.310.10">
    <property type="entry name" value="Diaminopimelate Epimerase, Chain A, domain 1"/>
    <property type="match status" value="2"/>
</dbReference>
<gene>
    <name evidence="1" type="ORF">WDZ17_00565</name>
</gene>
<reference evidence="1 2" key="1">
    <citation type="journal article" date="2017" name="Int. J. Syst. Evol. Microbiol.">
        <title>Pseudokineococcus basanitobsidens sp. nov., isolated from volcanic rock.</title>
        <authorList>
            <person name="Lee D.W."/>
            <person name="Park M.Y."/>
            <person name="Kim J.J."/>
            <person name="Kim B.S."/>
        </authorList>
    </citation>
    <scope>NUCLEOTIDE SEQUENCE [LARGE SCALE GENOMIC DNA]</scope>
    <source>
        <strain evidence="1 2">DSM 103726</strain>
    </source>
</reference>
<dbReference type="PIRSF" id="PIRSF016184">
    <property type="entry name" value="PhzC_PhzF"/>
    <property type="match status" value="1"/>
</dbReference>
<sequence>MRPFTQVDVFTEEPAPGLGNPVAVVHDAEGLDDTTMQRLARWTNLSETTFLLPPTDPAADYRLRIFTPSRELPFAGHPTLGSARAWLEAGGVARGEGLVQECGAGLVRVRRDAASGRLAFAAPPLVRSGPVDADLQARLRAGLHLAEEDVVDAAWTDNGPGWVSLLLRDAGAVLALEPDLPALTGLDVGVAGAYPPGSEVALEVRAFAVVSVAAEDPVTGSLNAGLAQWLMATGRVPDAYVAAQGTALGRRGRVHVERLGDDVWVGGGTVVGVSGTVAV</sequence>
<dbReference type="EMBL" id="JBBIAA010000001">
    <property type="protein sequence ID" value="MEJ5943785.1"/>
    <property type="molecule type" value="Genomic_DNA"/>
</dbReference>
<proteinExistence type="predicted"/>
<dbReference type="PANTHER" id="PTHR13774">
    <property type="entry name" value="PHENAZINE BIOSYNTHESIS PROTEIN"/>
    <property type="match status" value="1"/>
</dbReference>
<protein>
    <submittedName>
        <fullName evidence="1">PhzF family phenazine biosynthesis protein</fullName>
    </submittedName>
</protein>
<evidence type="ECO:0000313" key="1">
    <source>
        <dbReference type="EMBL" id="MEJ5943785.1"/>
    </source>
</evidence>
<dbReference type="Proteomes" id="UP001387100">
    <property type="component" value="Unassembled WGS sequence"/>
</dbReference>
<accession>A0ABU8RFC9</accession>
<dbReference type="Pfam" id="PF02567">
    <property type="entry name" value="PhzC-PhzF"/>
    <property type="match status" value="1"/>
</dbReference>
<dbReference type="PANTHER" id="PTHR13774:SF32">
    <property type="entry name" value="ANTISENSE-ENHANCING SEQUENCE 1"/>
    <property type="match status" value="1"/>
</dbReference>
<keyword evidence="2" id="KW-1185">Reference proteome</keyword>
<dbReference type="SUPFAM" id="SSF54506">
    <property type="entry name" value="Diaminopimelate epimerase-like"/>
    <property type="match status" value="1"/>
</dbReference>
<organism evidence="1 2">
    <name type="scientific">Pseudokineococcus basanitobsidens</name>
    <dbReference type="NCBI Taxonomy" id="1926649"/>
    <lineage>
        <taxon>Bacteria</taxon>
        <taxon>Bacillati</taxon>
        <taxon>Actinomycetota</taxon>
        <taxon>Actinomycetes</taxon>
        <taxon>Kineosporiales</taxon>
        <taxon>Kineosporiaceae</taxon>
        <taxon>Pseudokineococcus</taxon>
    </lineage>
</organism>
<evidence type="ECO:0000313" key="2">
    <source>
        <dbReference type="Proteomes" id="UP001387100"/>
    </source>
</evidence>
<comment type="caution">
    <text evidence="1">The sequence shown here is derived from an EMBL/GenBank/DDBJ whole genome shotgun (WGS) entry which is preliminary data.</text>
</comment>
<dbReference type="RefSeq" id="WP_339573177.1">
    <property type="nucleotide sequence ID" value="NZ_JBBIAA010000001.1"/>
</dbReference>